<keyword evidence="3 7" id="KW-0812">Transmembrane</keyword>
<dbReference type="GO" id="GO:0005789">
    <property type="term" value="C:endoplasmic reticulum membrane"/>
    <property type="evidence" value="ECO:0007669"/>
    <property type="project" value="TreeGrafter"/>
</dbReference>
<keyword evidence="9" id="KW-1185">Reference proteome</keyword>
<dbReference type="EMBL" id="CAJVPI010000663">
    <property type="protein sequence ID" value="CAG8560665.1"/>
    <property type="molecule type" value="Genomic_DNA"/>
</dbReference>
<evidence type="ECO:0000313" key="9">
    <source>
        <dbReference type="Proteomes" id="UP000789739"/>
    </source>
</evidence>
<dbReference type="PANTHER" id="PTHR13317">
    <property type="entry name" value="TRANSMEMBRANE ANTERIOR POSTERIOR TRANSFORMATION PROTEIN 1 HOMOLOG"/>
    <property type="match status" value="1"/>
</dbReference>
<keyword evidence="4 7" id="KW-1133">Transmembrane helix</keyword>
<dbReference type="InterPro" id="IPR008010">
    <property type="entry name" value="Tatp1"/>
</dbReference>
<feature type="compositionally biased region" description="Basic and acidic residues" evidence="6">
    <location>
        <begin position="78"/>
        <end position="96"/>
    </location>
</feature>
<reference evidence="8" key="1">
    <citation type="submission" date="2021-06" db="EMBL/GenBank/DDBJ databases">
        <authorList>
            <person name="Kallberg Y."/>
            <person name="Tangrot J."/>
            <person name="Rosling A."/>
        </authorList>
    </citation>
    <scope>NUCLEOTIDE SEQUENCE</scope>
    <source>
        <strain evidence="8">BR232B</strain>
    </source>
</reference>
<feature type="transmembrane region" description="Helical" evidence="7">
    <location>
        <begin position="474"/>
        <end position="496"/>
    </location>
</feature>
<comment type="subcellular location">
    <subcellularLocation>
        <location evidence="1">Membrane</location>
        <topology evidence="1">Multi-pass membrane protein</topology>
    </subcellularLocation>
</comment>
<sequence>MNTPPATPPSLESLSNFSKELDSSSPETILETSELSSCNSSKEENEHTDQTIIDEHDNRVPKQVDGIKPGGNDLTNDDSNKVDSVDPRAEVSREDISQGESNKSTLSRLWVLFKEEITASDSEHGHDAIAERVTNFLEIPRALEELMVFGLTVCLDSFLYTLTILPLRFIIAFNALIMNIWDNVKCGIRTRSLNLSQMRDLLKGLLIVLACIALQRIDASRMYHSIRGQAAIKLYVIYNVLEILDRLFCSFGGDILDSLFAKSTLCSDHRAASTKQRLRPAMFFGIAFIYISAHTIILFYQVITLNVAINSYSNALLTLLLSNQFIEIKGSVFKRFEKENLFQLSCADIVERFQLSMFLTIITVRNLVELTGTPQTAFSILPTSFIPLFPFMSRLETLLTPVVIVMVSELIVDWLKHAFITKFNQIRPGVYSKYIDMLCRDLVLGSPRTQSDTNAAIMKQKPPIDQSSILSRRIGFAALPLACLLVRMTIQTFSMISELSADMDDANCDTSMFTKVAQSRFARPLLLIALFLIILLLKIMVGVYLMDYAKRRYTTMEKRMENEQLKQVDADKEVKRFRANFFDNPEDNVYGKEKPEVTLDNIERYTLFKSRIP</sequence>
<feature type="transmembrane region" description="Helical" evidence="7">
    <location>
        <begin position="157"/>
        <end position="181"/>
    </location>
</feature>
<keyword evidence="5 7" id="KW-0472">Membrane</keyword>
<dbReference type="OrthoDB" id="29023at2759"/>
<dbReference type="Proteomes" id="UP000789739">
    <property type="component" value="Unassembled WGS sequence"/>
</dbReference>
<gene>
    <name evidence="8" type="ORF">PBRASI_LOCUS5574</name>
</gene>
<proteinExistence type="inferred from homology"/>
<evidence type="ECO:0000256" key="6">
    <source>
        <dbReference type="SAM" id="MobiDB-lite"/>
    </source>
</evidence>
<organism evidence="8 9">
    <name type="scientific">Paraglomus brasilianum</name>
    <dbReference type="NCBI Taxonomy" id="144538"/>
    <lineage>
        <taxon>Eukaryota</taxon>
        <taxon>Fungi</taxon>
        <taxon>Fungi incertae sedis</taxon>
        <taxon>Mucoromycota</taxon>
        <taxon>Glomeromycotina</taxon>
        <taxon>Glomeromycetes</taxon>
        <taxon>Paraglomerales</taxon>
        <taxon>Paraglomeraceae</taxon>
        <taxon>Paraglomus</taxon>
    </lineage>
</organism>
<feature type="transmembrane region" description="Helical" evidence="7">
    <location>
        <begin position="281"/>
        <end position="303"/>
    </location>
</feature>
<protein>
    <submittedName>
        <fullName evidence="8">11308_t:CDS:1</fullName>
    </submittedName>
</protein>
<evidence type="ECO:0000256" key="1">
    <source>
        <dbReference type="ARBA" id="ARBA00004141"/>
    </source>
</evidence>
<feature type="compositionally biased region" description="Basic and acidic residues" evidence="6">
    <location>
        <begin position="41"/>
        <end position="62"/>
    </location>
</feature>
<evidence type="ECO:0000256" key="7">
    <source>
        <dbReference type="SAM" id="Phobius"/>
    </source>
</evidence>
<evidence type="ECO:0000256" key="3">
    <source>
        <dbReference type="ARBA" id="ARBA00022692"/>
    </source>
</evidence>
<dbReference type="AlphaFoldDB" id="A0A9N9BC66"/>
<accession>A0A9N9BC66</accession>
<evidence type="ECO:0000313" key="8">
    <source>
        <dbReference type="EMBL" id="CAG8560665.1"/>
    </source>
</evidence>
<comment type="caution">
    <text evidence="8">The sequence shown here is derived from an EMBL/GenBank/DDBJ whole genome shotgun (WGS) entry which is preliminary data.</text>
</comment>
<evidence type="ECO:0000256" key="4">
    <source>
        <dbReference type="ARBA" id="ARBA00022989"/>
    </source>
</evidence>
<feature type="region of interest" description="Disordered" evidence="6">
    <location>
        <begin position="1"/>
        <end position="99"/>
    </location>
</feature>
<dbReference type="PANTHER" id="PTHR13317:SF4">
    <property type="entry name" value="TRANSMEMBRANE ANTERIOR POSTERIOR TRANSFORMATION PROTEIN 1 HOMOLOG"/>
    <property type="match status" value="1"/>
</dbReference>
<feature type="transmembrane region" description="Helical" evidence="7">
    <location>
        <begin position="525"/>
        <end position="546"/>
    </location>
</feature>
<evidence type="ECO:0000256" key="5">
    <source>
        <dbReference type="ARBA" id="ARBA00023136"/>
    </source>
</evidence>
<dbReference type="Pfam" id="PF05346">
    <property type="entry name" value="DUF747"/>
    <property type="match status" value="1"/>
</dbReference>
<comment type="similarity">
    <text evidence="2">Belongs to the TAPT1 family.</text>
</comment>
<name>A0A9N9BC66_9GLOM</name>
<feature type="compositionally biased region" description="Polar residues" evidence="6">
    <location>
        <begin position="9"/>
        <end position="40"/>
    </location>
</feature>
<evidence type="ECO:0000256" key="2">
    <source>
        <dbReference type="ARBA" id="ARBA00008803"/>
    </source>
</evidence>